<dbReference type="Proteomes" id="UP000014680">
    <property type="component" value="Unassembled WGS sequence"/>
</dbReference>
<dbReference type="EMBL" id="KB206756">
    <property type="protein sequence ID" value="ELP88220.1"/>
    <property type="molecule type" value="Genomic_DNA"/>
</dbReference>
<proteinExistence type="predicted"/>
<evidence type="ECO:0000313" key="2">
    <source>
        <dbReference type="EMBL" id="ELP88220.1"/>
    </source>
</evidence>
<reference evidence="2 3" key="1">
    <citation type="submission" date="2012-10" db="EMBL/GenBank/DDBJ databases">
        <authorList>
            <person name="Zafar N."/>
            <person name="Inman J."/>
            <person name="Hall N."/>
            <person name="Lorenzi H."/>
            <person name="Caler E."/>
        </authorList>
    </citation>
    <scope>NUCLEOTIDE SEQUENCE [LARGE SCALE GENOMIC DNA]</scope>
    <source>
        <strain evidence="2 3">IP1</strain>
    </source>
</reference>
<accession>A0A0A1U5S7</accession>
<evidence type="ECO:0000313" key="3">
    <source>
        <dbReference type="Proteomes" id="UP000014680"/>
    </source>
</evidence>
<dbReference type="RefSeq" id="XP_004254991.1">
    <property type="nucleotide sequence ID" value="XM_004254943.1"/>
</dbReference>
<gene>
    <name evidence="2" type="ORF">EIN_225130</name>
</gene>
<feature type="transmembrane region" description="Helical" evidence="1">
    <location>
        <begin position="6"/>
        <end position="26"/>
    </location>
</feature>
<keyword evidence="1" id="KW-0812">Transmembrane</keyword>
<name>A0A0A1U5S7_ENTIV</name>
<evidence type="ECO:0000256" key="1">
    <source>
        <dbReference type="SAM" id="Phobius"/>
    </source>
</evidence>
<sequence length="133" mass="15360">MGKQDFFTIRVLLYFVVAIGNSFNFWSNSKLHKNNGLRLLMNSSTTKTFSHFQTTRALLKSTTTYHLGTMMVMFPRNLCIKSCRRLGFNSKHWQIQAGLKESDMKTLRIAMVACQKALFVYTNDNSKNNVCFI</sequence>
<dbReference type="KEGG" id="eiv:EIN_225130"/>
<dbReference type="GeneID" id="14887399"/>
<keyword evidence="3" id="KW-1185">Reference proteome</keyword>
<keyword evidence="1" id="KW-0472">Membrane</keyword>
<dbReference type="AlphaFoldDB" id="A0A0A1U5S7"/>
<protein>
    <submittedName>
        <fullName evidence="2">Uncharacterized protein</fullName>
    </submittedName>
</protein>
<dbReference type="VEuPathDB" id="AmoebaDB:EIN_225130"/>
<organism evidence="2 3">
    <name type="scientific">Entamoeba invadens IP1</name>
    <dbReference type="NCBI Taxonomy" id="370355"/>
    <lineage>
        <taxon>Eukaryota</taxon>
        <taxon>Amoebozoa</taxon>
        <taxon>Evosea</taxon>
        <taxon>Archamoebae</taxon>
        <taxon>Mastigamoebida</taxon>
        <taxon>Entamoebidae</taxon>
        <taxon>Entamoeba</taxon>
    </lineage>
</organism>
<keyword evidence="1" id="KW-1133">Transmembrane helix</keyword>